<organism evidence="1 2">
    <name type="scientific">Chondrus crispus</name>
    <name type="common">Carrageen Irish moss</name>
    <name type="synonym">Polymorpha crispa</name>
    <dbReference type="NCBI Taxonomy" id="2769"/>
    <lineage>
        <taxon>Eukaryota</taxon>
        <taxon>Rhodophyta</taxon>
        <taxon>Florideophyceae</taxon>
        <taxon>Rhodymeniophycidae</taxon>
        <taxon>Gigartinales</taxon>
        <taxon>Gigartinaceae</taxon>
        <taxon>Chondrus</taxon>
    </lineage>
</organism>
<gene>
    <name evidence="1" type="ORF">CHC_T00003132001</name>
</gene>
<dbReference type="GeneID" id="17321991"/>
<dbReference type="KEGG" id="ccp:CHC_T00003132001"/>
<protein>
    <submittedName>
        <fullName evidence="1">Uncharacterized protein</fullName>
    </submittedName>
</protein>
<sequence>MTPFGPLRQLYSSSRLYALLLHFLGTHPLSYKTAQPPALRTTSTYNLAPFSVPQPNCYQTRPLFIFVCVKRRLRRRTRRGNTLRHLLPSRCASASCTA</sequence>
<dbReference type="EMBL" id="HG001693">
    <property type="protein sequence ID" value="CDF34433.1"/>
    <property type="molecule type" value="Genomic_DNA"/>
</dbReference>
<dbReference type="AlphaFoldDB" id="R7Q9H0"/>
<evidence type="ECO:0000313" key="2">
    <source>
        <dbReference type="Proteomes" id="UP000012073"/>
    </source>
</evidence>
<accession>R7Q9H0</accession>
<keyword evidence="2" id="KW-1185">Reference proteome</keyword>
<reference evidence="2" key="1">
    <citation type="journal article" date="2013" name="Proc. Natl. Acad. Sci. U.S.A.">
        <title>Genome structure and metabolic features in the red seaweed Chondrus crispus shed light on evolution of the Archaeplastida.</title>
        <authorList>
            <person name="Collen J."/>
            <person name="Porcel B."/>
            <person name="Carre W."/>
            <person name="Ball S.G."/>
            <person name="Chaparro C."/>
            <person name="Tonon T."/>
            <person name="Barbeyron T."/>
            <person name="Michel G."/>
            <person name="Noel B."/>
            <person name="Valentin K."/>
            <person name="Elias M."/>
            <person name="Artiguenave F."/>
            <person name="Arun A."/>
            <person name="Aury J.M."/>
            <person name="Barbosa-Neto J.F."/>
            <person name="Bothwell J.H."/>
            <person name="Bouget F.Y."/>
            <person name="Brillet L."/>
            <person name="Cabello-Hurtado F."/>
            <person name="Capella-Gutierrez S."/>
            <person name="Charrier B."/>
            <person name="Cladiere L."/>
            <person name="Cock J.M."/>
            <person name="Coelho S.M."/>
            <person name="Colleoni C."/>
            <person name="Czjzek M."/>
            <person name="Da Silva C."/>
            <person name="Delage L."/>
            <person name="Denoeud F."/>
            <person name="Deschamps P."/>
            <person name="Dittami S.M."/>
            <person name="Gabaldon T."/>
            <person name="Gachon C.M."/>
            <person name="Groisillier A."/>
            <person name="Herve C."/>
            <person name="Jabbari K."/>
            <person name="Katinka M."/>
            <person name="Kloareg B."/>
            <person name="Kowalczyk N."/>
            <person name="Labadie K."/>
            <person name="Leblanc C."/>
            <person name="Lopez P.J."/>
            <person name="McLachlan D.H."/>
            <person name="Meslet-Cladiere L."/>
            <person name="Moustafa A."/>
            <person name="Nehr Z."/>
            <person name="Nyvall Collen P."/>
            <person name="Panaud O."/>
            <person name="Partensky F."/>
            <person name="Poulain J."/>
            <person name="Rensing S.A."/>
            <person name="Rousvoal S."/>
            <person name="Samson G."/>
            <person name="Symeonidi A."/>
            <person name="Weissenbach J."/>
            <person name="Zambounis A."/>
            <person name="Wincker P."/>
            <person name="Boyen C."/>
        </authorList>
    </citation>
    <scope>NUCLEOTIDE SEQUENCE [LARGE SCALE GENOMIC DNA]</scope>
    <source>
        <strain evidence="2">cv. Stackhouse</strain>
    </source>
</reference>
<dbReference type="RefSeq" id="XP_005714252.1">
    <property type="nucleotide sequence ID" value="XM_005714195.1"/>
</dbReference>
<dbReference type="Gramene" id="CDF34433">
    <property type="protein sequence ID" value="CDF34433"/>
    <property type="gene ID" value="CHC_T00003132001"/>
</dbReference>
<name>R7Q9H0_CHOCR</name>
<proteinExistence type="predicted"/>
<dbReference type="Proteomes" id="UP000012073">
    <property type="component" value="Unassembled WGS sequence"/>
</dbReference>
<evidence type="ECO:0000313" key="1">
    <source>
        <dbReference type="EMBL" id="CDF34433.1"/>
    </source>
</evidence>